<name>A0A7Z1K0Y7_9PSED</name>
<accession>A0A7Z1K0Y7</accession>
<feature type="chain" id="PRO_5030914316" description="Collagen-like protein" evidence="2">
    <location>
        <begin position="20"/>
        <end position="271"/>
    </location>
</feature>
<evidence type="ECO:0008006" key="5">
    <source>
        <dbReference type="Google" id="ProtNLM"/>
    </source>
</evidence>
<gene>
    <name evidence="3" type="ORF">DM05_3539</name>
</gene>
<evidence type="ECO:0000313" key="3">
    <source>
        <dbReference type="EMBL" id="PFG58874.1"/>
    </source>
</evidence>
<organism evidence="3 4">
    <name type="scientific">Pseudomonas poae</name>
    <dbReference type="NCBI Taxonomy" id="200451"/>
    <lineage>
        <taxon>Bacteria</taxon>
        <taxon>Pseudomonadati</taxon>
        <taxon>Pseudomonadota</taxon>
        <taxon>Gammaproteobacteria</taxon>
        <taxon>Pseudomonadales</taxon>
        <taxon>Pseudomonadaceae</taxon>
        <taxon>Pseudomonas</taxon>
    </lineage>
</organism>
<dbReference type="EMBL" id="PDJN01000003">
    <property type="protein sequence ID" value="PFG58874.1"/>
    <property type="molecule type" value="Genomic_DNA"/>
</dbReference>
<feature type="region of interest" description="Disordered" evidence="1">
    <location>
        <begin position="218"/>
        <end position="253"/>
    </location>
</feature>
<feature type="signal peptide" evidence="2">
    <location>
        <begin position="1"/>
        <end position="19"/>
    </location>
</feature>
<feature type="compositionally biased region" description="Gly residues" evidence="1">
    <location>
        <begin position="219"/>
        <end position="250"/>
    </location>
</feature>
<protein>
    <recommendedName>
        <fullName evidence="5">Collagen-like protein</fullName>
    </recommendedName>
</protein>
<reference evidence="3 4" key="1">
    <citation type="submission" date="2017-09" db="EMBL/GenBank/DDBJ databases">
        <authorList>
            <person name="DeBolt S."/>
            <person name="Huntemann M."/>
            <person name="Clum A."/>
            <person name="Pillay M."/>
            <person name="Palaniappan K."/>
            <person name="Varghese N."/>
            <person name="Mikhailova N."/>
            <person name="Stamatis D."/>
            <person name="Reddy T."/>
            <person name="Daum C."/>
            <person name="Shapiro N."/>
            <person name="Ivanova N."/>
            <person name="Kyrpides N."/>
            <person name="Woyke T."/>
        </authorList>
    </citation>
    <scope>NUCLEOTIDE SEQUENCE [LARGE SCALE GENOMIC DNA]</scope>
    <source>
        <strain evidence="3 4">A2-S9</strain>
    </source>
</reference>
<reference evidence="3 4" key="2">
    <citation type="submission" date="2017-10" db="EMBL/GenBank/DDBJ databases">
        <title>Bacterial endophytes that colonize and modify switchgrass growth.</title>
        <authorList>
            <person name="Debolt S."/>
        </authorList>
    </citation>
    <scope>NUCLEOTIDE SEQUENCE [LARGE SCALE GENOMIC DNA]</scope>
    <source>
        <strain evidence="3 4">A2-S9</strain>
    </source>
</reference>
<comment type="caution">
    <text evidence="3">The sequence shown here is derived from an EMBL/GenBank/DDBJ whole genome shotgun (WGS) entry which is preliminary data.</text>
</comment>
<evidence type="ECO:0000256" key="1">
    <source>
        <dbReference type="SAM" id="MobiDB-lite"/>
    </source>
</evidence>
<proteinExistence type="predicted"/>
<evidence type="ECO:0000256" key="2">
    <source>
        <dbReference type="SAM" id="SignalP"/>
    </source>
</evidence>
<evidence type="ECO:0000313" key="4">
    <source>
        <dbReference type="Proteomes" id="UP000221580"/>
    </source>
</evidence>
<dbReference type="RefSeq" id="WP_141543050.1">
    <property type="nucleotide sequence ID" value="NZ_PDJN01000003.1"/>
</dbReference>
<sequence length="271" mass="26764">MKNYIATCCLALYAVPTFAVDLLIAKDETKIIYKKDLEGGVFLRIDSLVIEQGGKLIIGEPIDNINVHIKSLDAAANTEINLSGRVPGNDGAIGSDNNQQASYCHAGPSGGNGGNGGRGQSAVNAAMLIDVKRIDGLTISLNGAAGGKAGAGGRGGIGGGAKNSKLCGEGDGGWGGAGGTGGQGGNAGELHFRWRNSDPTVCWGSANDRPPKLKILQNAGGGGAGGAGGAGGPGKHQGSTGPGGGNGSFGSPGYLKVERIPSVDDAGICKV</sequence>
<dbReference type="AlphaFoldDB" id="A0A7Z1K0Y7"/>
<keyword evidence="2" id="KW-0732">Signal</keyword>
<dbReference type="Proteomes" id="UP000221580">
    <property type="component" value="Unassembled WGS sequence"/>
</dbReference>